<evidence type="ECO:0000256" key="11">
    <source>
        <dbReference type="ARBA" id="ARBA00022840"/>
    </source>
</evidence>
<evidence type="ECO:0000256" key="3">
    <source>
        <dbReference type="ARBA" id="ARBA00012513"/>
    </source>
</evidence>
<dbReference type="InterPro" id="IPR000315">
    <property type="entry name" value="Znf_B-box"/>
</dbReference>
<dbReference type="OrthoDB" id="153872at2759"/>
<accession>A0A835VCS3</accession>
<sequence>MGCSFSGLNAIYSAANGGGDVWINENRFRILKQLGEGGFTFVYLVKEIVADAAVSSGGLAAKKFIDPSHLSNDGMYALKKVLIQSDEQLALVRQEVHVSSLFNHPNLLPLLDHAIITVKGAQNGSMNHEAYLLFPVHLDGTLLDDIKSMKAKKDFFPTPTLLQIFRQICTGLNHMHIFDPPYAHNDVEPGNILITHKQGKPPIAILMDFGSSQPARKQIRSHSEAQQLQMKSSMAWAAEHCSALYRAPELWDCSNHADVDERTDVWSLGCTLYAMMYGESPFEYAQGESEDSLKEAIIGAQIKRPTNVGSSYPDQLHQFVVWLLQPQPAIRPHVNDILVHLGVKELTSQTQSLSFTKDSGWVQEAASSLVSIKEQSIQIPPDAEGRRRPVGLGAWSSWCDSCRSVPCSVYCRADAAYLCGGCDATIHSANSLARRHYRVPVLPITIGGLVVGMKPTVNRCLRRSEEVAAEEEEEVEVEDGFFLGGEVEDYLDLVEFSSCDDDGQIWEKEKKQSGGDGFEDEQKLIQSFQTGYGADNTEEISLSPMEGTEKSMTGISSSEIISVPPKAAIELFLGPKLQTAQQFNLMDREARVLRYREKRKTRRFEKIIRYASRKAYAETRPRVKGRFAKRNDVQLEVNQLFDNAVMAAGTSYGAVVPSY</sequence>
<gene>
    <name evidence="20" type="ORF">HPP92_004981</name>
</gene>
<evidence type="ECO:0000256" key="15">
    <source>
        <dbReference type="PROSITE-ProRule" id="PRU00024"/>
    </source>
</evidence>
<evidence type="ECO:0000256" key="2">
    <source>
        <dbReference type="ARBA" id="ARBA00010024"/>
    </source>
</evidence>
<evidence type="ECO:0000256" key="7">
    <source>
        <dbReference type="ARBA" id="ARBA00022741"/>
    </source>
</evidence>
<evidence type="ECO:0000256" key="12">
    <source>
        <dbReference type="ARBA" id="ARBA00023242"/>
    </source>
</evidence>
<comment type="caution">
    <text evidence="20">The sequence shown here is derived from an EMBL/GenBank/DDBJ whole genome shotgun (WGS) entry which is preliminary data.</text>
</comment>
<dbReference type="EC" id="2.7.11.1" evidence="3"/>
<dbReference type="EMBL" id="JADCNM010000002">
    <property type="protein sequence ID" value="KAG0493987.1"/>
    <property type="molecule type" value="Genomic_DNA"/>
</dbReference>
<keyword evidence="12 16" id="KW-0539">Nucleus</keyword>
<evidence type="ECO:0000259" key="17">
    <source>
        <dbReference type="PROSITE" id="PS50011"/>
    </source>
</evidence>
<comment type="similarity">
    <text evidence="2">Belongs to the CONSTANS family.</text>
</comment>
<keyword evidence="11" id="KW-0067">ATP-binding</keyword>
<keyword evidence="5" id="KW-0808">Transferase</keyword>
<evidence type="ECO:0000313" key="21">
    <source>
        <dbReference type="Proteomes" id="UP000639772"/>
    </source>
</evidence>
<keyword evidence="10" id="KW-0862">Zinc</keyword>
<dbReference type="PROSITE" id="PS50119">
    <property type="entry name" value="ZF_BBOX"/>
    <property type="match status" value="1"/>
</dbReference>
<evidence type="ECO:0000259" key="18">
    <source>
        <dbReference type="PROSITE" id="PS50119"/>
    </source>
</evidence>
<dbReference type="InterPro" id="IPR011009">
    <property type="entry name" value="Kinase-like_dom_sf"/>
</dbReference>
<dbReference type="InterPro" id="IPR010402">
    <property type="entry name" value="CCT_domain"/>
</dbReference>
<name>A0A835VCS3_VANPL</name>
<feature type="domain" description="B box-type" evidence="18">
    <location>
        <begin position="399"/>
        <end position="441"/>
    </location>
</feature>
<keyword evidence="6" id="KW-0479">Metal-binding</keyword>
<evidence type="ECO:0000256" key="6">
    <source>
        <dbReference type="ARBA" id="ARBA00022723"/>
    </source>
</evidence>
<dbReference type="PANTHER" id="PTHR45998:SF2">
    <property type="entry name" value="SERINE_THREONINE-PROTEIN KINASE 16"/>
    <property type="match status" value="1"/>
</dbReference>
<dbReference type="GO" id="GO:0005634">
    <property type="term" value="C:nucleus"/>
    <property type="evidence" value="ECO:0007669"/>
    <property type="project" value="UniProtKB-SubCell"/>
</dbReference>
<protein>
    <recommendedName>
        <fullName evidence="3">non-specific serine/threonine protein kinase</fullName>
        <ecNumber evidence="3">2.7.11.1</ecNumber>
    </recommendedName>
</protein>
<dbReference type="InterPro" id="IPR049808">
    <property type="entry name" value="CONSTANS-like_Bbox1"/>
</dbReference>
<keyword evidence="9" id="KW-0418">Kinase</keyword>
<evidence type="ECO:0000256" key="10">
    <source>
        <dbReference type="ARBA" id="ARBA00022833"/>
    </source>
</evidence>
<evidence type="ECO:0000256" key="1">
    <source>
        <dbReference type="ARBA" id="ARBA00004123"/>
    </source>
</evidence>
<dbReference type="GO" id="GO:0005737">
    <property type="term" value="C:cytoplasm"/>
    <property type="evidence" value="ECO:0007669"/>
    <property type="project" value="TreeGrafter"/>
</dbReference>
<comment type="subcellular location">
    <subcellularLocation>
        <location evidence="1 16">Nucleus</location>
    </subcellularLocation>
</comment>
<keyword evidence="7" id="KW-0547">Nucleotide-binding</keyword>
<evidence type="ECO:0000256" key="9">
    <source>
        <dbReference type="ARBA" id="ARBA00022777"/>
    </source>
</evidence>
<dbReference type="CDD" id="cd19821">
    <property type="entry name" value="Bbox1_BBX-like"/>
    <property type="match status" value="1"/>
</dbReference>
<dbReference type="SUPFAM" id="SSF56112">
    <property type="entry name" value="Protein kinase-like (PK-like)"/>
    <property type="match status" value="1"/>
</dbReference>
<keyword evidence="8 15" id="KW-0863">Zinc-finger</keyword>
<dbReference type="InterPro" id="IPR000719">
    <property type="entry name" value="Prot_kinase_dom"/>
</dbReference>
<dbReference type="Pfam" id="PF00069">
    <property type="entry name" value="Pkinase"/>
    <property type="match status" value="1"/>
</dbReference>
<dbReference type="PROSITE" id="PS50011">
    <property type="entry name" value="PROTEIN_KINASE_DOM"/>
    <property type="match status" value="1"/>
</dbReference>
<dbReference type="GO" id="GO:0008270">
    <property type="term" value="F:zinc ion binding"/>
    <property type="evidence" value="ECO:0007669"/>
    <property type="project" value="UniProtKB-KW"/>
</dbReference>
<evidence type="ECO:0000256" key="5">
    <source>
        <dbReference type="ARBA" id="ARBA00022679"/>
    </source>
</evidence>
<evidence type="ECO:0000256" key="13">
    <source>
        <dbReference type="ARBA" id="ARBA00047899"/>
    </source>
</evidence>
<dbReference type="SMART" id="SM00336">
    <property type="entry name" value="BBOX"/>
    <property type="match status" value="1"/>
</dbReference>
<dbReference type="GO" id="GO:0004674">
    <property type="term" value="F:protein serine/threonine kinase activity"/>
    <property type="evidence" value="ECO:0007669"/>
    <property type="project" value="UniProtKB-KW"/>
</dbReference>
<evidence type="ECO:0000256" key="8">
    <source>
        <dbReference type="ARBA" id="ARBA00022771"/>
    </source>
</evidence>
<evidence type="ECO:0000256" key="16">
    <source>
        <dbReference type="PROSITE-ProRule" id="PRU00357"/>
    </source>
</evidence>
<dbReference type="Proteomes" id="UP000639772">
    <property type="component" value="Unassembled WGS sequence"/>
</dbReference>
<evidence type="ECO:0000259" key="19">
    <source>
        <dbReference type="PROSITE" id="PS51017"/>
    </source>
</evidence>
<organism evidence="20 21">
    <name type="scientific">Vanilla planifolia</name>
    <name type="common">Vanilla</name>
    <dbReference type="NCBI Taxonomy" id="51239"/>
    <lineage>
        <taxon>Eukaryota</taxon>
        <taxon>Viridiplantae</taxon>
        <taxon>Streptophyta</taxon>
        <taxon>Embryophyta</taxon>
        <taxon>Tracheophyta</taxon>
        <taxon>Spermatophyta</taxon>
        <taxon>Magnoliopsida</taxon>
        <taxon>Liliopsida</taxon>
        <taxon>Asparagales</taxon>
        <taxon>Orchidaceae</taxon>
        <taxon>Vanilloideae</taxon>
        <taxon>Vanilleae</taxon>
        <taxon>Vanilla</taxon>
    </lineage>
</organism>
<dbReference type="PROSITE" id="PS51017">
    <property type="entry name" value="CCT"/>
    <property type="match status" value="1"/>
</dbReference>
<proteinExistence type="inferred from homology"/>
<dbReference type="GO" id="GO:0005524">
    <property type="term" value="F:ATP binding"/>
    <property type="evidence" value="ECO:0007669"/>
    <property type="project" value="UniProtKB-KW"/>
</dbReference>
<feature type="domain" description="Protein kinase" evidence="17">
    <location>
        <begin position="28"/>
        <end position="343"/>
    </location>
</feature>
<evidence type="ECO:0000256" key="14">
    <source>
        <dbReference type="ARBA" id="ARBA00048679"/>
    </source>
</evidence>
<dbReference type="InterPro" id="IPR052239">
    <property type="entry name" value="Ser/Thr-specific_kinases"/>
</dbReference>
<dbReference type="PANTHER" id="PTHR45998">
    <property type="entry name" value="SERINE/THREONINE-PROTEIN KINASE 16"/>
    <property type="match status" value="1"/>
</dbReference>
<keyword evidence="4" id="KW-0723">Serine/threonine-protein kinase</keyword>
<dbReference type="AlphaFoldDB" id="A0A835VCS3"/>
<feature type="domain" description="CCT" evidence="19">
    <location>
        <begin position="588"/>
        <end position="630"/>
    </location>
</feature>
<evidence type="ECO:0000256" key="4">
    <source>
        <dbReference type="ARBA" id="ARBA00022527"/>
    </source>
</evidence>
<comment type="catalytic activity">
    <reaction evidence="14">
        <text>L-seryl-[protein] + ATP = O-phospho-L-seryl-[protein] + ADP + H(+)</text>
        <dbReference type="Rhea" id="RHEA:17989"/>
        <dbReference type="Rhea" id="RHEA-COMP:9863"/>
        <dbReference type="Rhea" id="RHEA-COMP:11604"/>
        <dbReference type="ChEBI" id="CHEBI:15378"/>
        <dbReference type="ChEBI" id="CHEBI:29999"/>
        <dbReference type="ChEBI" id="CHEBI:30616"/>
        <dbReference type="ChEBI" id="CHEBI:83421"/>
        <dbReference type="ChEBI" id="CHEBI:456216"/>
        <dbReference type="EC" id="2.7.11.1"/>
    </reaction>
</comment>
<dbReference type="Pfam" id="PF06203">
    <property type="entry name" value="CCT"/>
    <property type="match status" value="1"/>
</dbReference>
<reference evidence="20 21" key="1">
    <citation type="journal article" date="2020" name="Nat. Food">
        <title>A phased Vanilla planifolia genome enables genetic improvement of flavour and production.</title>
        <authorList>
            <person name="Hasing T."/>
            <person name="Tang H."/>
            <person name="Brym M."/>
            <person name="Khazi F."/>
            <person name="Huang T."/>
            <person name="Chambers A.H."/>
        </authorList>
    </citation>
    <scope>NUCLEOTIDE SEQUENCE [LARGE SCALE GENOMIC DNA]</scope>
    <source>
        <tissue evidence="20">Leaf</tissue>
    </source>
</reference>
<comment type="catalytic activity">
    <reaction evidence="13">
        <text>L-threonyl-[protein] + ATP = O-phospho-L-threonyl-[protein] + ADP + H(+)</text>
        <dbReference type="Rhea" id="RHEA:46608"/>
        <dbReference type="Rhea" id="RHEA-COMP:11060"/>
        <dbReference type="Rhea" id="RHEA-COMP:11605"/>
        <dbReference type="ChEBI" id="CHEBI:15378"/>
        <dbReference type="ChEBI" id="CHEBI:30013"/>
        <dbReference type="ChEBI" id="CHEBI:30616"/>
        <dbReference type="ChEBI" id="CHEBI:61977"/>
        <dbReference type="ChEBI" id="CHEBI:456216"/>
        <dbReference type="EC" id="2.7.11.1"/>
    </reaction>
</comment>
<evidence type="ECO:0000313" key="20">
    <source>
        <dbReference type="EMBL" id="KAG0493987.1"/>
    </source>
</evidence>
<dbReference type="Gene3D" id="1.10.510.10">
    <property type="entry name" value="Transferase(Phosphotransferase) domain 1"/>
    <property type="match status" value="1"/>
</dbReference>